<comment type="caution">
    <text evidence="3">The sequence shown here is derived from an EMBL/GenBank/DDBJ whole genome shotgun (WGS) entry which is preliminary data.</text>
</comment>
<feature type="domain" description="PatA-like N-terminal" evidence="2">
    <location>
        <begin position="10"/>
        <end position="147"/>
    </location>
</feature>
<name>A0ABT6WER8_9ACTN</name>
<evidence type="ECO:0000313" key="3">
    <source>
        <dbReference type="EMBL" id="MDI6098213.1"/>
    </source>
</evidence>
<evidence type="ECO:0000313" key="4">
    <source>
        <dbReference type="Proteomes" id="UP001241758"/>
    </source>
</evidence>
<feature type="region of interest" description="Disordered" evidence="1">
    <location>
        <begin position="230"/>
        <end position="321"/>
    </location>
</feature>
<sequence>MAATRTATPGTLLAQVAGARQTGALMVGGHPGGAVYVLEGRVMYAESPAAPGVGELLTSSGRLAGRTWQNALDLGTSTARVGRLLVEQGHLTQGELELCVLGATYDAAYFVLADTDAPVEFLAGATHWLGPVVHIDAAAINREVRRRIKLLDEILPNPRVDVAPVIPVTRPPRERVTITAPQWELLVHADGQRTPADLAQLLGRAGYAIIQELRRMAAAGLIEPPEQRVTDNPEFVRLPHPRGTSVPLSRTAPSSVPVISGPEPAARHPPPDDDPPPAVAAPGENNAGLNRPPRLARRKPGAKLPKEFAGESPPAHQGADEVLLKRIRTALRALR</sequence>
<proteinExistence type="predicted"/>
<accession>A0ABT6WER8</accession>
<organism evidence="3 4">
    <name type="scientific">Actinoplanes sandaracinus</name>
    <dbReference type="NCBI Taxonomy" id="3045177"/>
    <lineage>
        <taxon>Bacteria</taxon>
        <taxon>Bacillati</taxon>
        <taxon>Actinomycetota</taxon>
        <taxon>Actinomycetes</taxon>
        <taxon>Micromonosporales</taxon>
        <taxon>Micromonosporaceae</taxon>
        <taxon>Actinoplanes</taxon>
    </lineage>
</organism>
<dbReference type="Pfam" id="PF14332">
    <property type="entry name" value="DUF4388"/>
    <property type="match status" value="1"/>
</dbReference>
<protein>
    <submittedName>
        <fullName evidence="3">ADAM 12 protein</fullName>
    </submittedName>
</protein>
<dbReference type="RefSeq" id="WP_282757756.1">
    <property type="nucleotide sequence ID" value="NZ_JASCTH010000003.1"/>
</dbReference>
<evidence type="ECO:0000256" key="1">
    <source>
        <dbReference type="SAM" id="MobiDB-lite"/>
    </source>
</evidence>
<dbReference type="Proteomes" id="UP001241758">
    <property type="component" value="Unassembled WGS sequence"/>
</dbReference>
<gene>
    <name evidence="3" type="ORF">QLQ12_06310</name>
</gene>
<reference evidence="3 4" key="1">
    <citation type="submission" date="2023-05" db="EMBL/GenBank/DDBJ databases">
        <title>Actinoplanes sp. NEAU-A12 genome sequencing.</title>
        <authorList>
            <person name="Wang Z.-S."/>
        </authorList>
    </citation>
    <scope>NUCLEOTIDE SEQUENCE [LARGE SCALE GENOMIC DNA]</scope>
    <source>
        <strain evidence="3 4">NEAU-A12</strain>
    </source>
</reference>
<evidence type="ECO:0000259" key="2">
    <source>
        <dbReference type="Pfam" id="PF14332"/>
    </source>
</evidence>
<dbReference type="EMBL" id="JASCTH010000003">
    <property type="protein sequence ID" value="MDI6098213.1"/>
    <property type="molecule type" value="Genomic_DNA"/>
</dbReference>
<keyword evidence="4" id="KW-1185">Reference proteome</keyword>
<dbReference type="InterPro" id="IPR025497">
    <property type="entry name" value="PatA-like_N"/>
</dbReference>